<evidence type="ECO:0000259" key="1">
    <source>
        <dbReference type="Pfam" id="PF26607"/>
    </source>
</evidence>
<dbReference type="SUPFAM" id="SSF89372">
    <property type="entry name" value="Fucose-specific lectin"/>
    <property type="match status" value="1"/>
</dbReference>
<reference evidence="3" key="1">
    <citation type="journal article" date="2019" name="Int. J. Syst. Evol. Microbiol.">
        <title>The Global Catalogue of Microorganisms (GCM) 10K type strain sequencing project: providing services to taxonomists for standard genome sequencing and annotation.</title>
        <authorList>
            <consortium name="The Broad Institute Genomics Platform"/>
            <consortium name="The Broad Institute Genome Sequencing Center for Infectious Disease"/>
            <person name="Wu L."/>
            <person name="Ma J."/>
        </authorList>
    </citation>
    <scope>NUCLEOTIDE SEQUENCE [LARGE SCALE GENOMIC DNA]</scope>
    <source>
        <strain evidence="3">JCM 4376</strain>
    </source>
</reference>
<proteinExistence type="predicted"/>
<evidence type="ECO:0000313" key="3">
    <source>
        <dbReference type="Proteomes" id="UP000660675"/>
    </source>
</evidence>
<dbReference type="EMBL" id="BMTF01000001">
    <property type="protein sequence ID" value="GGV74898.1"/>
    <property type="molecule type" value="Genomic_DNA"/>
</dbReference>
<dbReference type="InterPro" id="IPR058502">
    <property type="entry name" value="PLL-like_beta-prop"/>
</dbReference>
<organism evidence="2 3">
    <name type="scientific">Streptomyces gelaticus</name>
    <dbReference type="NCBI Taxonomy" id="285446"/>
    <lineage>
        <taxon>Bacteria</taxon>
        <taxon>Bacillati</taxon>
        <taxon>Actinomycetota</taxon>
        <taxon>Actinomycetes</taxon>
        <taxon>Kitasatosporales</taxon>
        <taxon>Streptomycetaceae</taxon>
        <taxon>Streptomyces</taxon>
    </lineage>
</organism>
<protein>
    <recommendedName>
        <fullName evidence="1">PLL-like beta propeller domain-containing protein</fullName>
    </recommendedName>
</protein>
<accession>A0ABQ2VTB8</accession>
<comment type="caution">
    <text evidence="2">The sequence shown here is derived from an EMBL/GenBank/DDBJ whole genome shotgun (WGS) entry which is preliminary data.</text>
</comment>
<sequence length="159" mass="16811">MSVCPHIGVLMCTGGSAVGPTLKESAINLRKLKAAVVATAAVAGVAVAAAPARASVCEVGGGSIICEYGVSVYTFANGTRQEFAIGTDRAVWTRWNDTAGKWTAWSSLGGVATSRVTVEPLPHDTFSIVVTGTDGRRWERVRYSYPSGAWSDNWEPYRG</sequence>
<keyword evidence="3" id="KW-1185">Reference proteome</keyword>
<gene>
    <name evidence="2" type="ORF">GCM10015535_04430</name>
</gene>
<feature type="domain" description="PLL-like beta propeller" evidence="1">
    <location>
        <begin position="70"/>
        <end position="156"/>
    </location>
</feature>
<dbReference type="Pfam" id="PF26607">
    <property type="entry name" value="DUF8189"/>
    <property type="match status" value="1"/>
</dbReference>
<evidence type="ECO:0000313" key="2">
    <source>
        <dbReference type="EMBL" id="GGV74898.1"/>
    </source>
</evidence>
<dbReference type="Proteomes" id="UP000660675">
    <property type="component" value="Unassembled WGS sequence"/>
</dbReference>
<name>A0ABQ2VTB8_9ACTN</name>